<evidence type="ECO:0000313" key="1">
    <source>
        <dbReference type="EMBL" id="EEG31299.1"/>
    </source>
</evidence>
<dbReference type="HOGENOM" id="CLU_154421_0_0_9"/>
<keyword evidence="2" id="KW-1185">Reference proteome</keyword>
<reference evidence="1 2" key="1">
    <citation type="submission" date="2009-01" db="EMBL/GenBank/DDBJ databases">
        <authorList>
            <person name="Fulton L."/>
            <person name="Clifton S."/>
            <person name="Fulton B."/>
            <person name="Xu J."/>
            <person name="Minx P."/>
            <person name="Pepin K.H."/>
            <person name="Johnson M."/>
            <person name="Bhonagiri V."/>
            <person name="Nash W.E."/>
            <person name="Mardis E.R."/>
            <person name="Wilson R.K."/>
        </authorList>
    </citation>
    <scope>NUCLEOTIDE SEQUENCE [LARGE SCALE GENOMIC DNA]</scope>
    <source>
        <strain evidence="1 2">DSM 5476</strain>
    </source>
</reference>
<organism evidence="1 2">
    <name type="scientific">[Clostridium] methylpentosum DSM 5476</name>
    <dbReference type="NCBI Taxonomy" id="537013"/>
    <lineage>
        <taxon>Bacteria</taxon>
        <taxon>Bacillati</taxon>
        <taxon>Bacillota</taxon>
        <taxon>Clostridia</taxon>
        <taxon>Eubacteriales</taxon>
        <taxon>Oscillospiraceae</taxon>
        <taxon>Oscillospiraceae incertae sedis</taxon>
    </lineage>
</organism>
<reference evidence="1 2" key="2">
    <citation type="submission" date="2009-02" db="EMBL/GenBank/DDBJ databases">
        <title>Draft genome sequence of Clostridium methylpentosum (DSM 5476).</title>
        <authorList>
            <person name="Sudarsanam P."/>
            <person name="Ley R."/>
            <person name="Guruge J."/>
            <person name="Turnbaugh P.J."/>
            <person name="Mahowald M."/>
            <person name="Liep D."/>
            <person name="Gordon J."/>
        </authorList>
    </citation>
    <scope>NUCLEOTIDE SEQUENCE [LARGE SCALE GENOMIC DNA]</scope>
    <source>
        <strain evidence="1 2">DSM 5476</strain>
    </source>
</reference>
<dbReference type="Proteomes" id="UP000003340">
    <property type="component" value="Unassembled WGS sequence"/>
</dbReference>
<dbReference type="AlphaFoldDB" id="C0EB79"/>
<dbReference type="EMBL" id="ACEC01000040">
    <property type="protein sequence ID" value="EEG31299.1"/>
    <property type="molecule type" value="Genomic_DNA"/>
</dbReference>
<comment type="caution">
    <text evidence="1">The sequence shown here is derived from an EMBL/GenBank/DDBJ whole genome shotgun (WGS) entry which is preliminary data.</text>
</comment>
<gene>
    <name evidence="1" type="ORF">CLOSTMETH_01096</name>
</gene>
<dbReference type="eggNOG" id="ENOG502ZHYZ">
    <property type="taxonomic scope" value="Bacteria"/>
</dbReference>
<sequence>MPDKRDLKLEHFGISQNAYRELHYFCLQYPEKKHRLHRLTGLNDKLKPSVEQQIRYDLELIEQSAVQADSGIYQQLLENVTEGVCYWDLDVPCSKQYFYKRRQEFFHLLAAKKHMV</sequence>
<dbReference type="STRING" id="537013.CLOSTMETH_01096"/>
<proteinExistence type="predicted"/>
<name>C0EB79_9FIRM</name>
<evidence type="ECO:0000313" key="2">
    <source>
        <dbReference type="Proteomes" id="UP000003340"/>
    </source>
</evidence>
<accession>C0EB79</accession>
<protein>
    <submittedName>
        <fullName evidence="1">Uncharacterized protein</fullName>
    </submittedName>
</protein>